<dbReference type="AlphaFoldDB" id="A1ZFZ7"/>
<evidence type="ECO:0000313" key="2">
    <source>
        <dbReference type="Proteomes" id="UP000004095"/>
    </source>
</evidence>
<protein>
    <submittedName>
        <fullName evidence="1">Uncharacterized protein</fullName>
    </submittedName>
</protein>
<organism evidence="1 2">
    <name type="scientific">Microscilla marina ATCC 23134</name>
    <dbReference type="NCBI Taxonomy" id="313606"/>
    <lineage>
        <taxon>Bacteria</taxon>
        <taxon>Pseudomonadati</taxon>
        <taxon>Bacteroidota</taxon>
        <taxon>Cytophagia</taxon>
        <taxon>Cytophagales</taxon>
        <taxon>Microscillaceae</taxon>
        <taxon>Microscilla</taxon>
    </lineage>
</organism>
<keyword evidence="2" id="KW-1185">Reference proteome</keyword>
<evidence type="ECO:0000313" key="1">
    <source>
        <dbReference type="EMBL" id="EAY30921.1"/>
    </source>
</evidence>
<proteinExistence type="predicted"/>
<comment type="caution">
    <text evidence="1">The sequence shown here is derived from an EMBL/GenBank/DDBJ whole genome shotgun (WGS) entry which is preliminary data.</text>
</comment>
<name>A1ZFZ7_MICM2</name>
<accession>A1ZFZ7</accession>
<dbReference type="Proteomes" id="UP000004095">
    <property type="component" value="Unassembled WGS sequence"/>
</dbReference>
<sequence length="37" mass="4369">MGYTFPKIRANDQQLIQQRADNSLLSTLCCFLFYQKI</sequence>
<reference evidence="1 2" key="1">
    <citation type="submission" date="2007-01" db="EMBL/GenBank/DDBJ databases">
        <authorList>
            <person name="Haygood M."/>
            <person name="Podell S."/>
            <person name="Anderson C."/>
            <person name="Hopkinson B."/>
            <person name="Roe K."/>
            <person name="Barbeau K."/>
            <person name="Gaasterland T."/>
            <person name="Ferriera S."/>
            <person name="Johnson J."/>
            <person name="Kravitz S."/>
            <person name="Beeson K."/>
            <person name="Sutton G."/>
            <person name="Rogers Y.-H."/>
            <person name="Friedman R."/>
            <person name="Frazier M."/>
            <person name="Venter J.C."/>
        </authorList>
    </citation>
    <scope>NUCLEOTIDE SEQUENCE [LARGE SCALE GENOMIC DNA]</scope>
    <source>
        <strain evidence="1 2">ATCC 23134</strain>
    </source>
</reference>
<dbReference type="EMBL" id="AAWS01000005">
    <property type="protein sequence ID" value="EAY30921.1"/>
    <property type="molecule type" value="Genomic_DNA"/>
</dbReference>
<gene>
    <name evidence="1" type="ORF">M23134_01245</name>
</gene>